<dbReference type="Proteomes" id="UP000295620">
    <property type="component" value="Unassembled WGS sequence"/>
</dbReference>
<evidence type="ECO:0000313" key="3">
    <source>
        <dbReference type="Proteomes" id="UP000295620"/>
    </source>
</evidence>
<accession>A0A4R6SXT8</accession>
<dbReference type="Pfam" id="PF14064">
    <property type="entry name" value="HmuY"/>
    <property type="match status" value="1"/>
</dbReference>
<organism evidence="2 3">
    <name type="scientific">Pedobacter metabolipauper</name>
    <dbReference type="NCBI Taxonomy" id="425513"/>
    <lineage>
        <taxon>Bacteria</taxon>
        <taxon>Pseudomonadati</taxon>
        <taxon>Bacteroidota</taxon>
        <taxon>Sphingobacteriia</taxon>
        <taxon>Sphingobacteriales</taxon>
        <taxon>Sphingobacteriaceae</taxon>
        <taxon>Pedobacter</taxon>
    </lineage>
</organism>
<evidence type="ECO:0000313" key="2">
    <source>
        <dbReference type="EMBL" id="TDQ09522.1"/>
    </source>
</evidence>
<dbReference type="CDD" id="cd12105">
    <property type="entry name" value="HmuY"/>
    <property type="match status" value="1"/>
</dbReference>
<comment type="caution">
    <text evidence="2">The sequence shown here is derived from an EMBL/GenBank/DDBJ whole genome shotgun (WGS) entry which is preliminary data.</text>
</comment>
<dbReference type="OrthoDB" id="5510929at2"/>
<feature type="signal peptide" evidence="1">
    <location>
        <begin position="1"/>
        <end position="22"/>
    </location>
</feature>
<dbReference type="AlphaFoldDB" id="A0A4R6SXT8"/>
<gene>
    <name evidence="2" type="ORF">ATK78_1678</name>
</gene>
<proteinExistence type="predicted"/>
<sequence length="166" mass="18401">MNKLVYILLTGLFLNTAASAQAIRTEKNLDAKTKTSFFNLETGKAVKETEVWDLAFKGTTIKLNSSSKVKVTAQVLKDSSFDKVLKAPATGFKEDTQSTSAIPTGSGNGWYTYDMSTHEIQPIKDRVIIVKTSGGKVIKLDIQSYYLDQDEFGETGFYTFRYAALK</sequence>
<keyword evidence="3" id="KW-1185">Reference proteome</keyword>
<keyword evidence="1" id="KW-0732">Signal</keyword>
<dbReference type="RefSeq" id="WP_133575597.1">
    <property type="nucleotide sequence ID" value="NZ_SNYC01000004.1"/>
</dbReference>
<dbReference type="EMBL" id="SNYC01000004">
    <property type="protein sequence ID" value="TDQ09522.1"/>
    <property type="molecule type" value="Genomic_DNA"/>
</dbReference>
<reference evidence="2 3" key="1">
    <citation type="submission" date="2019-03" db="EMBL/GenBank/DDBJ databases">
        <title>Genomic Encyclopedia of Archaeal and Bacterial Type Strains, Phase II (KMG-II): from individual species to whole genera.</title>
        <authorList>
            <person name="Goeker M."/>
        </authorList>
    </citation>
    <scope>NUCLEOTIDE SEQUENCE [LARGE SCALE GENOMIC DNA]</scope>
    <source>
        <strain evidence="2 3">DSM 19035</strain>
    </source>
</reference>
<name>A0A4R6SXT8_9SPHI</name>
<protein>
    <submittedName>
        <fullName evidence="2">Heme-binding HmuY-like protein</fullName>
    </submittedName>
</protein>
<evidence type="ECO:0000256" key="1">
    <source>
        <dbReference type="SAM" id="SignalP"/>
    </source>
</evidence>
<feature type="chain" id="PRO_5020194602" evidence="1">
    <location>
        <begin position="23"/>
        <end position="166"/>
    </location>
</feature>
<dbReference type="InterPro" id="IPR025921">
    <property type="entry name" value="HmuY"/>
</dbReference>